<feature type="region of interest" description="Disordered" evidence="1">
    <location>
        <begin position="107"/>
        <end position="149"/>
    </location>
</feature>
<name>A0ABX8RYI2_NOCIO</name>
<dbReference type="RefSeq" id="WP_218477368.1">
    <property type="nucleotide sequence ID" value="NZ_BAABJN010000004.1"/>
</dbReference>
<dbReference type="Proteomes" id="UP000694257">
    <property type="component" value="Chromosome"/>
</dbReference>
<keyword evidence="3" id="KW-1185">Reference proteome</keyword>
<reference evidence="2 3" key="1">
    <citation type="submission" date="2021-07" db="EMBL/GenBank/DDBJ databases">
        <title>Whole Genome Sequence of Nocardia Iowensis.</title>
        <authorList>
            <person name="Lamm A."/>
            <person name="Collins-Fairclough A.M."/>
            <person name="Bunk B."/>
            <person name="Sproer C."/>
        </authorList>
    </citation>
    <scope>NUCLEOTIDE SEQUENCE [LARGE SCALE GENOMIC DNA]</scope>
    <source>
        <strain evidence="2 3">NRRL 5646</strain>
    </source>
</reference>
<organism evidence="2 3">
    <name type="scientific">Nocardia iowensis</name>
    <dbReference type="NCBI Taxonomy" id="204891"/>
    <lineage>
        <taxon>Bacteria</taxon>
        <taxon>Bacillati</taxon>
        <taxon>Actinomycetota</taxon>
        <taxon>Actinomycetes</taxon>
        <taxon>Mycobacteriales</taxon>
        <taxon>Nocardiaceae</taxon>
        <taxon>Nocardia</taxon>
    </lineage>
</organism>
<evidence type="ECO:0000313" key="3">
    <source>
        <dbReference type="Proteomes" id="UP000694257"/>
    </source>
</evidence>
<accession>A0ABX8RYI2</accession>
<sequence length="149" mass="16270">MRARRARARQREKSITAAVKQYVAAWAAISECESKRDREIANYQRQIQKLEVCANEELARYHAEQAAAAAALREEGQTDDDVAELLEITPRQARRLLAAARTADAALTTTDTTPSSGVEQPIATVAKAKASDDGDRTDLAGDSEGEPRM</sequence>
<evidence type="ECO:0000256" key="1">
    <source>
        <dbReference type="SAM" id="MobiDB-lite"/>
    </source>
</evidence>
<proteinExistence type="predicted"/>
<gene>
    <name evidence="2" type="ORF">KV110_17705</name>
</gene>
<feature type="compositionally biased region" description="Basic and acidic residues" evidence="1">
    <location>
        <begin position="129"/>
        <end position="149"/>
    </location>
</feature>
<evidence type="ECO:0000313" key="2">
    <source>
        <dbReference type="EMBL" id="QXN94719.1"/>
    </source>
</evidence>
<protein>
    <submittedName>
        <fullName evidence="2">Uncharacterized protein</fullName>
    </submittedName>
</protein>
<dbReference type="EMBL" id="CP078145">
    <property type="protein sequence ID" value="QXN94719.1"/>
    <property type="molecule type" value="Genomic_DNA"/>
</dbReference>